<evidence type="ECO:0000313" key="4">
    <source>
        <dbReference type="EMBL" id="KDN63550.1"/>
    </source>
</evidence>
<feature type="transmembrane region" description="Helical" evidence="2">
    <location>
        <begin position="740"/>
        <end position="766"/>
    </location>
</feature>
<feature type="transmembrane region" description="Helical" evidence="2">
    <location>
        <begin position="488"/>
        <end position="516"/>
    </location>
</feature>
<keyword evidence="2" id="KW-0812">Transmembrane</keyword>
<feature type="domain" description="DUF6536" evidence="3">
    <location>
        <begin position="224"/>
        <end position="375"/>
    </location>
</feature>
<dbReference type="Pfam" id="PF20163">
    <property type="entry name" value="DUF6536"/>
    <property type="match status" value="1"/>
</dbReference>
<accession>A0A066XBZ3</accession>
<dbReference type="AlphaFoldDB" id="A0A066XBZ3"/>
<feature type="region of interest" description="Disordered" evidence="1">
    <location>
        <begin position="84"/>
        <end position="121"/>
    </location>
</feature>
<keyword evidence="2" id="KW-0472">Membrane</keyword>
<name>A0A066XBZ3_COLSU</name>
<dbReference type="PANTHER" id="PTHR35395:SF1">
    <property type="entry name" value="DUF6536 DOMAIN-CONTAINING PROTEIN"/>
    <property type="match status" value="1"/>
</dbReference>
<feature type="transmembrane region" description="Helical" evidence="2">
    <location>
        <begin position="275"/>
        <end position="296"/>
    </location>
</feature>
<keyword evidence="5" id="KW-1185">Reference proteome</keyword>
<dbReference type="HOGENOM" id="CLU_010112_3_0_1"/>
<feature type="transmembrane region" description="Helical" evidence="2">
    <location>
        <begin position="335"/>
        <end position="355"/>
    </location>
</feature>
<dbReference type="eggNOG" id="ENOG502RYAY">
    <property type="taxonomic scope" value="Eukaryota"/>
</dbReference>
<evidence type="ECO:0000256" key="2">
    <source>
        <dbReference type="SAM" id="Phobius"/>
    </source>
</evidence>
<dbReference type="OrthoDB" id="5429634at2759"/>
<dbReference type="STRING" id="1173701.A0A066XBZ3"/>
<dbReference type="InterPro" id="IPR046623">
    <property type="entry name" value="DUF6536"/>
</dbReference>
<sequence length="847" mass="91858">MEVVIPPRDHGPSYRYVWDDDGTVKRVERCGSSQLSSVSCLCSFADKLTVGRVPEHQRSHQRNSTISRQTVQWPFLRHQASASDVESSRPFTGFTGFTGSYPDPQSFPPKDPPRRATWAPGKRNSTTTILENIVPDYIINYIRGETPETMARRREERHRQTQSPATLQANAPRRANIMSAHGYYDEVTTNTLSTAEVNDDLERMLPPNEKRRSDGTFSRMKSGWRAGVALNIIIGFLILIIAIVCLVLALVVVGMVRGESRLFKGDCAAAREIKIGIFVAINVIAVVLLSVANYVFQVLSSPTRTEVDMAHNEKRWFHIGIPSFRNLRFVSKPRVVVAAIILLAAVSTQVIYNAVIFSAQSAFDRQVVLVTRDFLTPGQFSNASETNAGGLSRTDILILQDQALRGDLTNLTNAACAAQFGNVFQSDFSAVVLVTDVVAPGNALVQTLQSGSSLAQFIDLSDPSRIRINSSSVDYCLARSESPQSCAVILNGSLLGAIAVLNLVFVSAIGAVYFFAGFEPLITLGDAVSSFLAQPDYTTRGICLLDKDEVKQGRWGYHEAKYWISRDHFWLQTPGLTTWTIWLLTWALPTALAAAALGLTLAQDPTSSLSPFGSARPHEMYPLPNSGPRAGVAILATLPHLLLAVLYLSTDTLLTSYFLSHEMSQYALPGIALPLRVSSGRPQGAQTASLYLTLPRPYSWLLLGLFSAAGFVLSNAVFMVSVDVLPALKDEKFPAPVNGIGFSGVGLVAFLALMVFTAGLVLGLGLRRADPSPTSVDGEKAGNPLVLRGGSCSAVISARCHRPARDMGAAYKKVAWGVTDQDIQTTFGHAAFSSQAVSVLDPAKGYA</sequence>
<protein>
    <recommendedName>
        <fullName evidence="3">DUF6536 domain-containing protein</fullName>
    </recommendedName>
</protein>
<dbReference type="EMBL" id="JMSE01001213">
    <property type="protein sequence ID" value="KDN63550.1"/>
    <property type="molecule type" value="Genomic_DNA"/>
</dbReference>
<evidence type="ECO:0000313" key="5">
    <source>
        <dbReference type="Proteomes" id="UP000027238"/>
    </source>
</evidence>
<feature type="transmembrane region" description="Helical" evidence="2">
    <location>
        <begin position="228"/>
        <end position="254"/>
    </location>
</feature>
<feature type="transmembrane region" description="Helical" evidence="2">
    <location>
        <begin position="698"/>
        <end position="720"/>
    </location>
</feature>
<evidence type="ECO:0000256" key="1">
    <source>
        <dbReference type="SAM" id="MobiDB-lite"/>
    </source>
</evidence>
<reference evidence="5" key="1">
    <citation type="journal article" date="2014" name="Genome Announc.">
        <title>Draft genome sequence of Colletotrichum sublineola, a destructive pathogen of cultivated sorghum.</title>
        <authorList>
            <person name="Baroncelli R."/>
            <person name="Sanz-Martin J.M."/>
            <person name="Rech G.E."/>
            <person name="Sukno S.A."/>
            <person name="Thon M.R."/>
        </authorList>
    </citation>
    <scope>NUCLEOTIDE SEQUENCE [LARGE SCALE GENOMIC DNA]</scope>
    <source>
        <strain evidence="5">TX430BB</strain>
    </source>
</reference>
<dbReference type="OMA" id="NFMRGET"/>
<feature type="transmembrane region" description="Helical" evidence="2">
    <location>
        <begin position="579"/>
        <end position="602"/>
    </location>
</feature>
<comment type="caution">
    <text evidence="4">The sequence shown here is derived from an EMBL/GenBank/DDBJ whole genome shotgun (WGS) entry which is preliminary data.</text>
</comment>
<proteinExistence type="predicted"/>
<keyword evidence="2" id="KW-1133">Transmembrane helix</keyword>
<gene>
    <name evidence="4" type="ORF">CSUB01_08917</name>
</gene>
<dbReference type="Proteomes" id="UP000027238">
    <property type="component" value="Unassembled WGS sequence"/>
</dbReference>
<dbReference type="PANTHER" id="PTHR35395">
    <property type="entry name" value="DUF6536 DOMAIN-CONTAINING PROTEIN"/>
    <property type="match status" value="1"/>
</dbReference>
<evidence type="ECO:0000259" key="3">
    <source>
        <dbReference type="Pfam" id="PF20163"/>
    </source>
</evidence>
<organism evidence="4 5">
    <name type="scientific">Colletotrichum sublineola</name>
    <name type="common">Sorghum anthracnose fungus</name>
    <dbReference type="NCBI Taxonomy" id="1173701"/>
    <lineage>
        <taxon>Eukaryota</taxon>
        <taxon>Fungi</taxon>
        <taxon>Dikarya</taxon>
        <taxon>Ascomycota</taxon>
        <taxon>Pezizomycotina</taxon>
        <taxon>Sordariomycetes</taxon>
        <taxon>Hypocreomycetidae</taxon>
        <taxon>Glomerellales</taxon>
        <taxon>Glomerellaceae</taxon>
        <taxon>Colletotrichum</taxon>
        <taxon>Colletotrichum graminicola species complex</taxon>
    </lineage>
</organism>